<dbReference type="EMBL" id="GIBP01002873">
    <property type="protein sequence ID" value="NDV31842.1"/>
    <property type="molecule type" value="Transcribed_RNA"/>
</dbReference>
<dbReference type="Gene3D" id="1.25.40.10">
    <property type="entry name" value="Tetratricopeptide repeat domain"/>
    <property type="match status" value="1"/>
</dbReference>
<dbReference type="Pfam" id="PF10300">
    <property type="entry name" value="Iml2-TPR_39"/>
    <property type="match status" value="1"/>
</dbReference>
<dbReference type="AlphaFoldDB" id="A0A6B2L4C6"/>
<organism evidence="1">
    <name type="scientific">Arcella intermedia</name>
    <dbReference type="NCBI Taxonomy" id="1963864"/>
    <lineage>
        <taxon>Eukaryota</taxon>
        <taxon>Amoebozoa</taxon>
        <taxon>Tubulinea</taxon>
        <taxon>Elardia</taxon>
        <taxon>Arcellinida</taxon>
        <taxon>Sphaerothecina</taxon>
        <taxon>Arcellidae</taxon>
        <taxon>Arcella</taxon>
    </lineage>
</organism>
<dbReference type="PANTHER" id="PTHR31859:SF1">
    <property type="entry name" value="TETRATRICOPEPTIDE REPEAT PROTEIN 39C"/>
    <property type="match status" value="1"/>
</dbReference>
<accession>A0A6B2L4C6</accession>
<dbReference type="PANTHER" id="PTHR31859">
    <property type="entry name" value="TETRATRICOPEPTIDE REPEAT PROTEIN 39 FAMILY MEMBER"/>
    <property type="match status" value="1"/>
</dbReference>
<sequence>MWQTDIEGSQQVLREAYEEDPSLRQNAWCLAAEAEIVFYKYNGDETVENETDLLNKLKEIEKAANVLYTQNVPSGLIERYYTNKQTDSSLFLEALTLYAYYYLCLSMINFRKQERVKGSYYFRKSWKYFEKCSILICNRTAASLTSNPKIVGLVNFGCGLFHFLTSLIPPSMQFIVTLVGFVGDRKHALVEIESCVASGCTKSIEASMILAILKKYFTDEQKEGDAILEKLQHNYSDSHMINYLCGFICRTTGEIERSIAHFQKCSYLTKEKLKSIQLFTTTQYHLGYCTFLQNDWEEASKYFKNFLDQDATSTGKRFRPYASYLLGFCYWKLNTKDIIPALYKEALTWVREEQSYDIYAKRKIQQFLEQNKFSEFDELAIPIMALLEGKQYETANKHLKELLPIVMNNKTNGDLLGTYFFMKGEIFWF</sequence>
<proteinExistence type="predicted"/>
<name>A0A6B2L4C6_9EUKA</name>
<protein>
    <submittedName>
        <fullName evidence="1">Uncharacterized protein</fullName>
    </submittedName>
</protein>
<evidence type="ECO:0000313" key="1">
    <source>
        <dbReference type="EMBL" id="NDV31842.1"/>
    </source>
</evidence>
<dbReference type="InterPro" id="IPR019412">
    <property type="entry name" value="IML2/TPR_39"/>
</dbReference>
<dbReference type="SUPFAM" id="SSF48452">
    <property type="entry name" value="TPR-like"/>
    <property type="match status" value="1"/>
</dbReference>
<reference evidence="1" key="1">
    <citation type="journal article" date="2020" name="J. Eukaryot. Microbiol.">
        <title>De novo Sequencing, Assembly and Annotation of the Transcriptome for the Free-Living Testate Amoeba Arcella intermedia.</title>
        <authorList>
            <person name="Ribeiro G.M."/>
            <person name="Porfirio-Sousa A.L."/>
            <person name="Maurer-Alcala X.X."/>
            <person name="Katz L.A."/>
            <person name="Lahr D.J.G."/>
        </authorList>
    </citation>
    <scope>NUCLEOTIDE SEQUENCE</scope>
</reference>
<dbReference type="InterPro" id="IPR011990">
    <property type="entry name" value="TPR-like_helical_dom_sf"/>
</dbReference>